<dbReference type="Gene3D" id="3.40.50.1820">
    <property type="entry name" value="alpha/beta hydrolase"/>
    <property type="match status" value="1"/>
</dbReference>
<reference evidence="8" key="1">
    <citation type="submission" date="2019-04" db="EMBL/GenBank/DDBJ databases">
        <authorList>
            <person name="Zhang T.Jr."/>
        </authorList>
    </citation>
    <scope>NUCLEOTIDE SEQUENCE</scope>
    <source>
        <strain evidence="8">PintCXE13</strain>
    </source>
</reference>
<sequence>MMKFCVFILVNMMVVWSCSCETSPTVTVKEGILKGSVNDLLDGGKYFSFKGIPYAQPPIGKLRFKAPLPPKPWSGTYHATKHGEVCPQRDVTDTLVPGSEDCLFLNVYTKSLLSRPKLPVMVFIHGGAFITGSGNSDWYGPEFLLQHDVIVVTINYRLEVLGFLSLDSPEVPGNAGMKDQVAALRWIQNNIAQFGGDPDNVTIFGESAGSASVTYHLVSPMSKGLFHKVIAQSGSCIDDWAIGRGSIERAFRTSKVLGKESKNIDELLKYLQSVPAVDLVGMTYKTRTADEERADFAMFFNPVVEKKFEGVESFLNEDALEILMKGKSNEVPLLIGYNSIEGLMSVSEDKIIDKNNDTKFLVPREILRKISAEKAKDMGERIKTFYVGDKNFSNDTVKSFVNIVTDTNFIYNMNRFAAYYSATKQSVFAYRFNYDTDLNIAKKYTSIPAMKGATHADDLFYLFYNADVDKAYKNEKKLRDIVLNLTKMWTNFAKSGNPTPDNHLGVTWKPYNAGKQFMMLEEPFLKMGPNPDNDRLVFWNNLYCEAKVPYINL</sequence>
<keyword evidence="2" id="KW-0719">Serine esterase</keyword>
<feature type="signal peptide" evidence="6">
    <location>
        <begin position="1"/>
        <end position="20"/>
    </location>
</feature>
<dbReference type="AlphaFoldDB" id="A0A5B8R4P2"/>
<dbReference type="PROSITE" id="PS51257">
    <property type="entry name" value="PROKAR_LIPOPROTEIN"/>
    <property type="match status" value="1"/>
</dbReference>
<keyword evidence="6" id="KW-0732">Signal</keyword>
<name>A0A5B8R4P2_PLOIN</name>
<dbReference type="GO" id="GO:0052689">
    <property type="term" value="F:carboxylic ester hydrolase activity"/>
    <property type="evidence" value="ECO:0007669"/>
    <property type="project" value="UniProtKB-KW"/>
</dbReference>
<keyword evidence="4" id="KW-1015">Disulfide bond</keyword>
<dbReference type="EMBL" id="MK864073">
    <property type="protein sequence ID" value="QEA03463.1"/>
    <property type="molecule type" value="mRNA"/>
</dbReference>
<evidence type="ECO:0000256" key="6">
    <source>
        <dbReference type="RuleBase" id="RU361235"/>
    </source>
</evidence>
<dbReference type="InterPro" id="IPR019826">
    <property type="entry name" value="Carboxylesterase_B_AS"/>
</dbReference>
<accession>A0A5B8R4P2</accession>
<evidence type="ECO:0000256" key="1">
    <source>
        <dbReference type="ARBA" id="ARBA00005964"/>
    </source>
</evidence>
<evidence type="ECO:0000256" key="5">
    <source>
        <dbReference type="ARBA" id="ARBA00023180"/>
    </source>
</evidence>
<dbReference type="Pfam" id="PF00135">
    <property type="entry name" value="COesterase"/>
    <property type="match status" value="1"/>
</dbReference>
<evidence type="ECO:0000259" key="7">
    <source>
        <dbReference type="Pfam" id="PF00135"/>
    </source>
</evidence>
<feature type="domain" description="Carboxylesterase type B" evidence="7">
    <location>
        <begin position="23"/>
        <end position="539"/>
    </location>
</feature>
<keyword evidence="3 6" id="KW-0378">Hydrolase</keyword>
<dbReference type="InterPro" id="IPR002018">
    <property type="entry name" value="CarbesteraseB"/>
</dbReference>
<dbReference type="EC" id="3.1.1.-" evidence="6"/>
<proteinExistence type="evidence at transcript level"/>
<organism evidence="8">
    <name type="scientific">Plodia interpunctella</name>
    <name type="common">Indianmeal moth</name>
    <dbReference type="NCBI Taxonomy" id="58824"/>
    <lineage>
        <taxon>Eukaryota</taxon>
        <taxon>Metazoa</taxon>
        <taxon>Ecdysozoa</taxon>
        <taxon>Arthropoda</taxon>
        <taxon>Hexapoda</taxon>
        <taxon>Insecta</taxon>
        <taxon>Pterygota</taxon>
        <taxon>Neoptera</taxon>
        <taxon>Endopterygota</taxon>
        <taxon>Lepidoptera</taxon>
        <taxon>Glossata</taxon>
        <taxon>Ditrysia</taxon>
        <taxon>Pyraloidea</taxon>
        <taxon>Pyralidae</taxon>
        <taxon>Phycitinae</taxon>
        <taxon>Plodia</taxon>
    </lineage>
</organism>
<dbReference type="InterPro" id="IPR050309">
    <property type="entry name" value="Type-B_Carboxylest/Lipase"/>
</dbReference>
<dbReference type="PANTHER" id="PTHR11559">
    <property type="entry name" value="CARBOXYLESTERASE"/>
    <property type="match status" value="1"/>
</dbReference>
<keyword evidence="5" id="KW-0325">Glycoprotein</keyword>
<protein>
    <recommendedName>
        <fullName evidence="6">Carboxylic ester hydrolase</fullName>
        <ecNumber evidence="6">3.1.1.-</ecNumber>
    </recommendedName>
</protein>
<comment type="similarity">
    <text evidence="1 6">Belongs to the type-B carboxylesterase/lipase family.</text>
</comment>
<dbReference type="PROSITE" id="PS00122">
    <property type="entry name" value="CARBOXYLESTERASE_B_1"/>
    <property type="match status" value="1"/>
</dbReference>
<evidence type="ECO:0000256" key="4">
    <source>
        <dbReference type="ARBA" id="ARBA00023157"/>
    </source>
</evidence>
<evidence type="ECO:0000256" key="3">
    <source>
        <dbReference type="ARBA" id="ARBA00022801"/>
    </source>
</evidence>
<feature type="chain" id="PRO_5023153068" description="Carboxylic ester hydrolase" evidence="6">
    <location>
        <begin position="21"/>
        <end position="553"/>
    </location>
</feature>
<dbReference type="InterPro" id="IPR029058">
    <property type="entry name" value="AB_hydrolase_fold"/>
</dbReference>
<evidence type="ECO:0000313" key="8">
    <source>
        <dbReference type="EMBL" id="QEA03463.1"/>
    </source>
</evidence>
<dbReference type="SUPFAM" id="SSF53474">
    <property type="entry name" value="alpha/beta-Hydrolases"/>
    <property type="match status" value="1"/>
</dbReference>
<evidence type="ECO:0000256" key="2">
    <source>
        <dbReference type="ARBA" id="ARBA00022487"/>
    </source>
</evidence>